<reference evidence="1" key="1">
    <citation type="submission" date="2019-08" db="EMBL/GenBank/DDBJ databases">
        <authorList>
            <person name="Kucharzyk K."/>
            <person name="Murdoch R.W."/>
            <person name="Higgins S."/>
            <person name="Loffler F."/>
        </authorList>
    </citation>
    <scope>NUCLEOTIDE SEQUENCE</scope>
</reference>
<dbReference type="AlphaFoldDB" id="A0A645CMJ0"/>
<protein>
    <submittedName>
        <fullName evidence="1">Uncharacterized protein</fullName>
    </submittedName>
</protein>
<proteinExistence type="predicted"/>
<sequence length="134" mass="14493">MVGDHADGHVGLVVLPIGLARNFFNMVQNGAHGIHFKQVAHALQHTGKALKAHTGVDVRVLQQCVGALAVRIELAEHKVPHFHIAVTVAAHFAVRLAATEFRPAVKINFAARAARAGAMLPKIILFAQAHHMFR</sequence>
<dbReference type="AntiFam" id="ANF00074">
    <property type="entry name" value="Shadow ORF (opposite alaS)"/>
</dbReference>
<gene>
    <name evidence="1" type="ORF">SDC9_125115</name>
</gene>
<dbReference type="EMBL" id="VSSQ01028396">
    <property type="protein sequence ID" value="MPM78104.1"/>
    <property type="molecule type" value="Genomic_DNA"/>
</dbReference>
<evidence type="ECO:0000313" key="1">
    <source>
        <dbReference type="EMBL" id="MPM78104.1"/>
    </source>
</evidence>
<accession>A0A645CMJ0</accession>
<comment type="caution">
    <text evidence="1">The sequence shown here is derived from an EMBL/GenBank/DDBJ whole genome shotgun (WGS) entry which is preliminary data.</text>
</comment>
<organism evidence="1">
    <name type="scientific">bioreactor metagenome</name>
    <dbReference type="NCBI Taxonomy" id="1076179"/>
    <lineage>
        <taxon>unclassified sequences</taxon>
        <taxon>metagenomes</taxon>
        <taxon>ecological metagenomes</taxon>
    </lineage>
</organism>
<name>A0A645CMJ0_9ZZZZ</name>